<gene>
    <name evidence="1" type="ORF">H9Q13_01470</name>
</gene>
<dbReference type="EMBL" id="JACXAJ010000001">
    <property type="protein sequence ID" value="MBD1395820.1"/>
    <property type="molecule type" value="Genomic_DNA"/>
</dbReference>
<comment type="caution">
    <text evidence="1">The sequence shown here is derived from an EMBL/GenBank/DDBJ whole genome shotgun (WGS) entry which is preliminary data.</text>
</comment>
<keyword evidence="2" id="KW-1185">Reference proteome</keyword>
<proteinExistence type="predicted"/>
<accession>A0ABR7XBZ6</accession>
<protein>
    <recommendedName>
        <fullName evidence="3">Lipocalin-like domain-containing protein</fullName>
    </recommendedName>
</protein>
<organism evidence="1 2">
    <name type="scientific">Pontibacter aquaedesilientis</name>
    <dbReference type="NCBI Taxonomy" id="2766980"/>
    <lineage>
        <taxon>Bacteria</taxon>
        <taxon>Pseudomonadati</taxon>
        <taxon>Bacteroidota</taxon>
        <taxon>Cytophagia</taxon>
        <taxon>Cytophagales</taxon>
        <taxon>Hymenobacteraceae</taxon>
        <taxon>Pontibacter</taxon>
    </lineage>
</organism>
<dbReference type="RefSeq" id="WP_191181978.1">
    <property type="nucleotide sequence ID" value="NZ_JACXAJ010000001.1"/>
</dbReference>
<evidence type="ECO:0000313" key="2">
    <source>
        <dbReference type="Proteomes" id="UP000625551"/>
    </source>
</evidence>
<evidence type="ECO:0008006" key="3">
    <source>
        <dbReference type="Google" id="ProtNLM"/>
    </source>
</evidence>
<sequence>MYTQRFYGFLLTFVFIVLLTGCDKDKEESSPTKSDLLTAGTWTGVSMFRNGEDVTQLLIEKENYDIKKQLWKYEKDGKYASTYERKALLGTWEFVDNEQHILHDKNQTDELSVRITKLTDKALILEYTYREKLYEERYAK</sequence>
<dbReference type="Proteomes" id="UP000625551">
    <property type="component" value="Unassembled WGS sequence"/>
</dbReference>
<evidence type="ECO:0000313" key="1">
    <source>
        <dbReference type="EMBL" id="MBD1395820.1"/>
    </source>
</evidence>
<dbReference type="PROSITE" id="PS51257">
    <property type="entry name" value="PROKAR_LIPOPROTEIN"/>
    <property type="match status" value="1"/>
</dbReference>
<reference evidence="1 2" key="1">
    <citation type="submission" date="2020-09" db="EMBL/GenBank/DDBJ databases">
        <title>Genome sequencing and assembly of Pontibacter sp.</title>
        <authorList>
            <person name="Chhetri G."/>
        </authorList>
    </citation>
    <scope>NUCLEOTIDE SEQUENCE [LARGE SCALE GENOMIC DNA]</scope>
    <source>
        <strain evidence="1 2">JH31</strain>
    </source>
</reference>
<name>A0ABR7XBZ6_9BACT</name>